<evidence type="ECO:0000313" key="2">
    <source>
        <dbReference type="EMBL" id="VEN34681.1"/>
    </source>
</evidence>
<accession>A0A653BGM0</accession>
<evidence type="ECO:0000256" key="1">
    <source>
        <dbReference type="SAM" id="SignalP"/>
    </source>
</evidence>
<dbReference type="AlphaFoldDB" id="A0A653BGM0"/>
<keyword evidence="3" id="KW-1185">Reference proteome</keyword>
<evidence type="ECO:0000313" key="3">
    <source>
        <dbReference type="Proteomes" id="UP000410492"/>
    </source>
</evidence>
<dbReference type="Proteomes" id="UP000410492">
    <property type="component" value="Unassembled WGS sequence"/>
</dbReference>
<feature type="signal peptide" evidence="1">
    <location>
        <begin position="1"/>
        <end position="21"/>
    </location>
</feature>
<dbReference type="EMBL" id="CAACVG010000915">
    <property type="protein sequence ID" value="VEN34682.1"/>
    <property type="molecule type" value="Genomic_DNA"/>
</dbReference>
<proteinExistence type="predicted"/>
<name>A0A653BGM0_CALMS</name>
<evidence type="ECO:0008006" key="4">
    <source>
        <dbReference type="Google" id="ProtNLM"/>
    </source>
</evidence>
<keyword evidence="1" id="KW-0732">Signal</keyword>
<protein>
    <recommendedName>
        <fullName evidence="4">Secreted protein</fullName>
    </recommendedName>
</protein>
<organism evidence="2 3">
    <name type="scientific">Callosobruchus maculatus</name>
    <name type="common">Southern cowpea weevil</name>
    <name type="synonym">Pulse bruchid</name>
    <dbReference type="NCBI Taxonomy" id="64391"/>
    <lineage>
        <taxon>Eukaryota</taxon>
        <taxon>Metazoa</taxon>
        <taxon>Ecdysozoa</taxon>
        <taxon>Arthropoda</taxon>
        <taxon>Hexapoda</taxon>
        <taxon>Insecta</taxon>
        <taxon>Pterygota</taxon>
        <taxon>Neoptera</taxon>
        <taxon>Endopterygota</taxon>
        <taxon>Coleoptera</taxon>
        <taxon>Polyphaga</taxon>
        <taxon>Cucujiformia</taxon>
        <taxon>Chrysomeloidea</taxon>
        <taxon>Chrysomelidae</taxon>
        <taxon>Bruchinae</taxon>
        <taxon>Bruchini</taxon>
        <taxon>Callosobruchus</taxon>
    </lineage>
</organism>
<gene>
    <name evidence="2" type="ORF">CALMAC_LOCUS804</name>
</gene>
<dbReference type="EMBL" id="CAACVG010000915">
    <property type="protein sequence ID" value="VEN34681.1"/>
    <property type="molecule type" value="Genomic_DNA"/>
</dbReference>
<sequence length="70" mass="8133">MLFNKFFWCFALLSAALLELARKPPHTKPHHIKNDEAVEHLTVVYTWCRALDSRVYLALGSRVYLSNQTT</sequence>
<feature type="chain" id="PRO_5036158345" description="Secreted protein" evidence="1">
    <location>
        <begin position="22"/>
        <end position="70"/>
    </location>
</feature>
<reference evidence="2 3" key="1">
    <citation type="submission" date="2019-01" db="EMBL/GenBank/DDBJ databases">
        <authorList>
            <person name="Sayadi A."/>
        </authorList>
    </citation>
    <scope>NUCLEOTIDE SEQUENCE [LARGE SCALE GENOMIC DNA]</scope>
</reference>